<dbReference type="CDD" id="cd00254">
    <property type="entry name" value="LT-like"/>
    <property type="match status" value="1"/>
</dbReference>
<feature type="coiled-coil region" evidence="2">
    <location>
        <begin position="1385"/>
        <end position="1472"/>
    </location>
</feature>
<dbReference type="PROSITE" id="PS00922">
    <property type="entry name" value="TRANSGLYCOSYLASE"/>
    <property type="match status" value="1"/>
</dbReference>
<feature type="coiled-coil region" evidence="2">
    <location>
        <begin position="1082"/>
        <end position="1146"/>
    </location>
</feature>
<feature type="coiled-coil region" evidence="2">
    <location>
        <begin position="1190"/>
        <end position="1330"/>
    </location>
</feature>
<name>A0A0T6BQC5_9BACI</name>
<feature type="coiled-coil region" evidence="2">
    <location>
        <begin position="732"/>
        <end position="791"/>
    </location>
</feature>
<dbReference type="SUPFAM" id="SSF51261">
    <property type="entry name" value="Duplicated hybrid motif"/>
    <property type="match status" value="1"/>
</dbReference>
<dbReference type="EMBL" id="LECW02000016">
    <property type="protein sequence ID" value="KRT93805.1"/>
    <property type="molecule type" value="Genomic_DNA"/>
</dbReference>
<dbReference type="Gene3D" id="1.10.530.10">
    <property type="match status" value="1"/>
</dbReference>
<dbReference type="InterPro" id="IPR023346">
    <property type="entry name" value="Lysozyme-like_dom_sf"/>
</dbReference>
<dbReference type="CDD" id="cd12797">
    <property type="entry name" value="M23_peptidase"/>
    <property type="match status" value="1"/>
</dbReference>
<sequence>MNNFSIAQDSATTAARSTGSAWKEQEKYSDSLQARINRLSNAWTELSLAAGDAVISDGIVALTESLKGLVQVGADITKTIGFLPQVLGAATTAFLLFNSTLRTSTLASGRQLIELFSTLPARIRTFSISTVTARTSIEALKISFATLGTTAKAAGAFLAGAALPIAAFMAIGFAIEKIVSAFSEAKQKQEEFEESQKKSVEAITTNKEQTDQLIKKYQELQKAKDKGTLSADQEQEYLQVTQQLAQTFPNLISGYNDQGSAIIKNNDALKEAIEYTKQLADLNKEDIRNNSKKTFEDSLNNIQKLKDEIKSYQQISKQMDKMSDPKNRNFFDTITNPFMSDLDYKNEANKYEKEAIRAQQDLSSVAAKIREDVLQTIDAFNKAKINPEVTKSLKDAFNSIDFTKLEPEELDSFSRRVASLMDDIQNALEKGDKNAFEKANSGLQELLKTYGSGKSEIDKFALSYDDLKDSINSTKDAAKSAKVTWDENGEGVNELTGEVEDLSQKLKDAKGDLEATLNIIEELIDSKQSDYAASTLQQEGYDEVADKVSIYNDLLEKMAEGKSISAAEAMKLIQKEKSLSKAIKVENGMVHINRQAVIKSRDEFIKAYKDKINAVKQLILAQANEFTSMMPKDGSKDPIKVNSLKEAKEQLAEFKKTYEEALKNINHGGIQHISGAKENYENYKKFVDSLENIEKISEITSTSLDEVGTSLETYSDEQEKASKETEKSKYVVDKYKEALEKVNAEIEKFNKQTNDYPKWSQKYRDAINKEIKALERKKKLMQDQIKLLKQQIKSGYIPQTGLVSSSSSSGSSSGSYYSGGSYSGKYSSYINAAASKYGVDPALIAAIIKQESGFNPKARSGVGAMGLMQLMPGTAKSLGVNNAYDPYQNIMGGTKYIAQMLNKFGGNIEKALAAYNAGPGNVIKYGGIPPFKETQNYVKIILSNYNKSLSTATSKIANYYTSANGFRVSSKFGQKESGLRSSPHKGLDLAAKAGTPVKALKAGKVITAAYSKTAGNWVVIQQDDGTVAKYMHMQKGLKVKKGDVVSAGQTIGKVGSTGHSTGNHLHLQIEQNGIPIDPEKYMKGLTSDLSQSEAERQQAIAQAKSDLIGLQGDLDSVNDQIQELQYELVQSKLDEFDKRKSDLEVKIAKNESLAKHYLTDSKEFRKYTNEQKKAVDEQRKIQQEKLNWINKELKTNKKLNYAQRDQLREELKQAKLDLISLEDQVRELQGQLVQSKVDQVLNNIEKSVKKTEGKLKDVDIKIQMTEDDNQKVKYYSQQVKLIQQQQAEAKKYIKQLEEQKKAAKGFPDIQKQITEEIENWKDKQKDYNLELYNTKKSIKDIYKSLADEVVSIYKEMYEKMRDIELEAHRKATQNIIDEIDKEDDEAKFQKSLKEKQESIQETKDQINKLSLDDSDEAKAKLKDLDKQLQEQEQDLEEFLKDRENTKRKEALQDQLEKDEESINKKYDDLVNDDRAFKELEKKLLDGKITDIAKQLNEFTKFINSNMDSIGKSISNNLIDKLKEASNALNVVIAGNKTGKKVSSFDVGGYTGKWGSSGKLAMLHEQELVLNKSDTSNVLKIVELTRNIFGDIPTKATLPSPFTAPNQTTSNQTININFNVDKMTGSKADAEKFLGEVYNIASARGVKI</sequence>
<evidence type="ECO:0000256" key="1">
    <source>
        <dbReference type="ARBA" id="ARBA00007734"/>
    </source>
</evidence>
<dbReference type="InterPro" id="IPR000189">
    <property type="entry name" value="Transglyc_AS"/>
</dbReference>
<dbReference type="PANTHER" id="PTHR37423:SF2">
    <property type="entry name" value="MEMBRANE-BOUND LYTIC MUREIN TRANSGLYCOSYLASE C"/>
    <property type="match status" value="1"/>
</dbReference>
<protein>
    <submittedName>
        <fullName evidence="5">Peptidase M23</fullName>
    </submittedName>
</protein>
<dbReference type="InterPro" id="IPR008258">
    <property type="entry name" value="Transglycosylase_SLT_dom_1"/>
</dbReference>
<dbReference type="InterPro" id="IPR011055">
    <property type="entry name" value="Dup_hybrid_motif"/>
</dbReference>
<dbReference type="OrthoDB" id="5902884at2"/>
<dbReference type="GO" id="GO:0016020">
    <property type="term" value="C:membrane"/>
    <property type="evidence" value="ECO:0007669"/>
    <property type="project" value="InterPro"/>
</dbReference>
<evidence type="ECO:0000256" key="2">
    <source>
        <dbReference type="SAM" id="Coils"/>
    </source>
</evidence>
<organism evidence="5 6">
    <name type="scientific">Bacillus glycinifermentans</name>
    <dbReference type="NCBI Taxonomy" id="1664069"/>
    <lineage>
        <taxon>Bacteria</taxon>
        <taxon>Bacillati</taxon>
        <taxon>Bacillota</taxon>
        <taxon>Bacilli</taxon>
        <taxon>Bacillales</taxon>
        <taxon>Bacillaceae</taxon>
        <taxon>Bacillus</taxon>
    </lineage>
</organism>
<gene>
    <name evidence="5" type="ORF">AB447_217005</name>
</gene>
<evidence type="ECO:0000313" key="5">
    <source>
        <dbReference type="EMBL" id="KRT93805.1"/>
    </source>
</evidence>
<feature type="domain" description="Transglycosylase SLT" evidence="3">
    <location>
        <begin position="829"/>
        <end position="937"/>
    </location>
</feature>
<comment type="similarity">
    <text evidence="1">Belongs to the transglycosylase Slt family.</text>
</comment>
<dbReference type="Gene3D" id="2.70.70.10">
    <property type="entry name" value="Glucose Permease (Domain IIA)"/>
    <property type="match status" value="1"/>
</dbReference>
<dbReference type="Proteomes" id="UP000036168">
    <property type="component" value="Unassembled WGS sequence"/>
</dbReference>
<accession>A0A0T6BQC5</accession>
<dbReference type="STRING" id="1664069.BGLY_1913"/>
<dbReference type="Pfam" id="PF01551">
    <property type="entry name" value="Peptidase_M23"/>
    <property type="match status" value="1"/>
</dbReference>
<evidence type="ECO:0000259" key="3">
    <source>
        <dbReference type="Pfam" id="PF01464"/>
    </source>
</evidence>
<dbReference type="GO" id="GO:0000270">
    <property type="term" value="P:peptidoglycan metabolic process"/>
    <property type="evidence" value="ECO:0007669"/>
    <property type="project" value="InterPro"/>
</dbReference>
<reference evidence="5 6" key="1">
    <citation type="journal article" date="2015" name="Int. J. Syst. Evol. Microbiol.">
        <title>Bacillus glycinifermentans sp. nov., isolated from fermented soybean paste.</title>
        <authorList>
            <person name="Kim S.J."/>
            <person name="Dunlap C.A."/>
            <person name="Kwon S.W."/>
            <person name="Rooney A.P."/>
        </authorList>
    </citation>
    <scope>NUCLEOTIDE SEQUENCE [LARGE SCALE GENOMIC DNA]</scope>
    <source>
        <strain evidence="5 6">GO-13</strain>
    </source>
</reference>
<feature type="domain" description="M23ase beta-sheet core" evidence="4">
    <location>
        <begin position="983"/>
        <end position="1078"/>
    </location>
</feature>
<proteinExistence type="inferred from homology"/>
<feature type="coiled-coil region" evidence="2">
    <location>
        <begin position="492"/>
        <end position="519"/>
    </location>
</feature>
<feature type="coiled-coil region" evidence="2">
    <location>
        <begin position="265"/>
        <end position="322"/>
    </location>
</feature>
<dbReference type="GO" id="GO:0008933">
    <property type="term" value="F:peptidoglycan lytic transglycosylase activity"/>
    <property type="evidence" value="ECO:0007669"/>
    <property type="project" value="InterPro"/>
</dbReference>
<keyword evidence="2" id="KW-0175">Coiled coil</keyword>
<evidence type="ECO:0000259" key="4">
    <source>
        <dbReference type="Pfam" id="PF01551"/>
    </source>
</evidence>
<dbReference type="InterPro" id="IPR016047">
    <property type="entry name" value="M23ase_b-sheet_dom"/>
</dbReference>
<comment type="caution">
    <text evidence="5">The sequence shown here is derived from an EMBL/GenBank/DDBJ whole genome shotgun (WGS) entry which is preliminary data.</text>
</comment>
<dbReference type="SUPFAM" id="SSF53955">
    <property type="entry name" value="Lysozyme-like"/>
    <property type="match status" value="1"/>
</dbReference>
<dbReference type="Pfam" id="PF01464">
    <property type="entry name" value="SLT"/>
    <property type="match status" value="1"/>
</dbReference>
<evidence type="ECO:0000313" key="6">
    <source>
        <dbReference type="Proteomes" id="UP000036168"/>
    </source>
</evidence>
<dbReference type="PANTHER" id="PTHR37423">
    <property type="entry name" value="SOLUBLE LYTIC MUREIN TRANSGLYCOSYLASE-RELATED"/>
    <property type="match status" value="1"/>
</dbReference>